<dbReference type="GO" id="GO:0046983">
    <property type="term" value="F:protein dimerization activity"/>
    <property type="evidence" value="ECO:0007669"/>
    <property type="project" value="InterPro"/>
</dbReference>
<dbReference type="PANTHER" id="PTHR24421:SF10">
    <property type="entry name" value="NITRATE_NITRITE SENSOR PROTEIN NARQ"/>
    <property type="match status" value="1"/>
</dbReference>
<feature type="transmembrane region" description="Helical" evidence="10">
    <location>
        <begin position="68"/>
        <end position="98"/>
    </location>
</feature>
<dbReference type="Gene3D" id="3.30.565.10">
    <property type="entry name" value="Histidine kinase-like ATPase, C-terminal domain"/>
    <property type="match status" value="1"/>
</dbReference>
<dbReference type="Gene3D" id="1.20.5.1930">
    <property type="match status" value="1"/>
</dbReference>
<evidence type="ECO:0000256" key="2">
    <source>
        <dbReference type="ARBA" id="ARBA00012438"/>
    </source>
</evidence>
<keyword evidence="6 12" id="KW-0418">Kinase</keyword>
<comment type="caution">
    <text evidence="12">The sequence shown here is derived from an EMBL/GenBank/DDBJ whole genome shotgun (WGS) entry which is preliminary data.</text>
</comment>
<evidence type="ECO:0000256" key="1">
    <source>
        <dbReference type="ARBA" id="ARBA00000085"/>
    </source>
</evidence>
<proteinExistence type="predicted"/>
<feature type="transmembrane region" description="Helical" evidence="10">
    <location>
        <begin position="110"/>
        <end position="129"/>
    </location>
</feature>
<evidence type="ECO:0000256" key="7">
    <source>
        <dbReference type="ARBA" id="ARBA00022840"/>
    </source>
</evidence>
<evidence type="ECO:0000256" key="8">
    <source>
        <dbReference type="ARBA" id="ARBA00023012"/>
    </source>
</evidence>
<feature type="transmembrane region" description="Helical" evidence="10">
    <location>
        <begin position="339"/>
        <end position="358"/>
    </location>
</feature>
<feature type="compositionally biased region" description="Low complexity" evidence="9">
    <location>
        <begin position="667"/>
        <end position="677"/>
    </location>
</feature>
<dbReference type="GO" id="GO:0016020">
    <property type="term" value="C:membrane"/>
    <property type="evidence" value="ECO:0007669"/>
    <property type="project" value="InterPro"/>
</dbReference>
<dbReference type="PANTHER" id="PTHR24421">
    <property type="entry name" value="NITRATE/NITRITE SENSOR PROTEIN NARX-RELATED"/>
    <property type="match status" value="1"/>
</dbReference>
<dbReference type="EC" id="2.7.13.3" evidence="2"/>
<evidence type="ECO:0000256" key="5">
    <source>
        <dbReference type="ARBA" id="ARBA00022741"/>
    </source>
</evidence>
<keyword evidence="10" id="KW-0812">Transmembrane</keyword>
<dbReference type="AlphaFoldDB" id="A0A4R6VSX1"/>
<evidence type="ECO:0000313" key="12">
    <source>
        <dbReference type="EMBL" id="TDQ65727.1"/>
    </source>
</evidence>
<keyword evidence="5" id="KW-0547">Nucleotide-binding</keyword>
<feature type="domain" description="Histidine kinase/HSP90-like ATPase" evidence="11">
    <location>
        <begin position="558"/>
        <end position="651"/>
    </location>
</feature>
<keyword evidence="4" id="KW-0808">Transferase</keyword>
<evidence type="ECO:0000259" key="11">
    <source>
        <dbReference type="SMART" id="SM00387"/>
    </source>
</evidence>
<dbReference type="SMART" id="SM00387">
    <property type="entry name" value="HATPase_c"/>
    <property type="match status" value="1"/>
</dbReference>
<dbReference type="RefSeq" id="WP_133825046.1">
    <property type="nucleotide sequence ID" value="NZ_BAABHR010000013.1"/>
</dbReference>
<feature type="transmembrane region" description="Helical" evidence="10">
    <location>
        <begin position="364"/>
        <end position="397"/>
    </location>
</feature>
<dbReference type="Pfam" id="PF02518">
    <property type="entry name" value="HATPase_c"/>
    <property type="match status" value="1"/>
</dbReference>
<evidence type="ECO:0000256" key="9">
    <source>
        <dbReference type="SAM" id="MobiDB-lite"/>
    </source>
</evidence>
<keyword evidence="10" id="KW-0472">Membrane</keyword>
<dbReference type="CDD" id="cd16917">
    <property type="entry name" value="HATPase_UhpB-NarQ-NarX-like"/>
    <property type="match status" value="1"/>
</dbReference>
<feature type="transmembrane region" description="Helical" evidence="10">
    <location>
        <begin position="273"/>
        <end position="294"/>
    </location>
</feature>
<evidence type="ECO:0000256" key="6">
    <source>
        <dbReference type="ARBA" id="ARBA00022777"/>
    </source>
</evidence>
<evidence type="ECO:0000256" key="10">
    <source>
        <dbReference type="SAM" id="Phobius"/>
    </source>
</evidence>
<keyword evidence="3" id="KW-0597">Phosphoprotein</keyword>
<dbReference type="Proteomes" id="UP000295705">
    <property type="component" value="Unassembled WGS sequence"/>
</dbReference>
<feature type="region of interest" description="Disordered" evidence="9">
    <location>
        <begin position="655"/>
        <end position="677"/>
    </location>
</feature>
<protein>
    <recommendedName>
        <fullName evidence="2">histidine kinase</fullName>
        <ecNumber evidence="2">2.7.13.3</ecNumber>
    </recommendedName>
</protein>
<keyword evidence="7" id="KW-0067">ATP-binding</keyword>
<evidence type="ECO:0000313" key="13">
    <source>
        <dbReference type="Proteomes" id="UP000295705"/>
    </source>
</evidence>
<keyword evidence="13" id="KW-1185">Reference proteome</keyword>
<dbReference type="EMBL" id="SNYO01000001">
    <property type="protein sequence ID" value="TDQ65727.1"/>
    <property type="molecule type" value="Genomic_DNA"/>
</dbReference>
<feature type="transmembrane region" description="Helical" evidence="10">
    <location>
        <begin position="135"/>
        <end position="163"/>
    </location>
</feature>
<feature type="transmembrane region" description="Helical" evidence="10">
    <location>
        <begin position="409"/>
        <end position="427"/>
    </location>
</feature>
<keyword evidence="10" id="KW-1133">Transmembrane helix</keyword>
<dbReference type="SUPFAM" id="SSF55874">
    <property type="entry name" value="ATPase domain of HSP90 chaperone/DNA topoisomerase II/histidine kinase"/>
    <property type="match status" value="1"/>
</dbReference>
<organism evidence="12 13">
    <name type="scientific">Actinomycetospora succinea</name>
    <dbReference type="NCBI Taxonomy" id="663603"/>
    <lineage>
        <taxon>Bacteria</taxon>
        <taxon>Bacillati</taxon>
        <taxon>Actinomycetota</taxon>
        <taxon>Actinomycetes</taxon>
        <taxon>Pseudonocardiales</taxon>
        <taxon>Pseudonocardiaceae</taxon>
        <taxon>Actinomycetospora</taxon>
    </lineage>
</organism>
<dbReference type="InterPro" id="IPR003594">
    <property type="entry name" value="HATPase_dom"/>
</dbReference>
<gene>
    <name evidence="12" type="ORF">EV188_101979</name>
</gene>
<comment type="catalytic activity">
    <reaction evidence="1">
        <text>ATP + protein L-histidine = ADP + protein N-phospho-L-histidine.</text>
        <dbReference type="EC" id="2.7.13.3"/>
    </reaction>
</comment>
<dbReference type="Pfam" id="PF07730">
    <property type="entry name" value="HisKA_3"/>
    <property type="match status" value="1"/>
</dbReference>
<dbReference type="GO" id="GO:0005524">
    <property type="term" value="F:ATP binding"/>
    <property type="evidence" value="ECO:0007669"/>
    <property type="project" value="UniProtKB-KW"/>
</dbReference>
<dbReference type="InterPro" id="IPR050482">
    <property type="entry name" value="Sensor_HK_TwoCompSys"/>
</dbReference>
<evidence type="ECO:0000256" key="4">
    <source>
        <dbReference type="ARBA" id="ARBA00022679"/>
    </source>
</evidence>
<dbReference type="OrthoDB" id="3576042at2"/>
<keyword evidence="8" id="KW-0902">Two-component regulatory system</keyword>
<reference evidence="12 13" key="1">
    <citation type="submission" date="2019-03" db="EMBL/GenBank/DDBJ databases">
        <title>Genomic Encyclopedia of Type Strains, Phase IV (KMG-IV): sequencing the most valuable type-strain genomes for metagenomic binning, comparative biology and taxonomic classification.</title>
        <authorList>
            <person name="Goeker M."/>
        </authorList>
    </citation>
    <scope>NUCLEOTIDE SEQUENCE [LARGE SCALE GENOMIC DNA]</scope>
    <source>
        <strain evidence="12 13">DSM 45775</strain>
    </source>
</reference>
<dbReference type="InterPro" id="IPR036890">
    <property type="entry name" value="HATPase_C_sf"/>
</dbReference>
<evidence type="ECO:0000256" key="3">
    <source>
        <dbReference type="ARBA" id="ARBA00022553"/>
    </source>
</evidence>
<accession>A0A4R6VSX1</accession>
<feature type="transmembrane region" description="Helical" evidence="10">
    <location>
        <begin position="314"/>
        <end position="332"/>
    </location>
</feature>
<dbReference type="InterPro" id="IPR011712">
    <property type="entry name" value="Sig_transdc_His_kin_sub3_dim/P"/>
</dbReference>
<sequence>MPRRWSDLLPELRPVDAVVVGLLLVMVVLTALTLGTWVPGTSTAGVLAVIATGTVQTVPVLWRRERPVGALLVFGVMVPIGWMVSGTVATWAWAVLVYGVVRRARPVPGALATIGTSVLAPLLAGFAVYPGDPETAVGLAVGMDVTLVPVVLAVSALAVVTRARAAQAAVRRRREEHDRLADALAAQRDRLAGDLRELVAVRVERVVTRTRALTPVDDPGPTLSAIAAEARAALAGMRRALSVLRAAPPAADTEVAAPPRPDAPSWRPSRGGLLLGAVALAVTAGIGLLANVAIPHLEPGPATDAMAMLDLDVGRPFALTPLVVQALALGWWRRAPLPALVVATAASCVGSVLGTTHIVTEATWGVLVFGAGLAAGTVASAVTVTVCSAAVLVTTLVVGWPGAVPVGRAGIALSYLLVPAVWGLGVLQRRSAQADARRSAERAAAAASRAVTAQRLGLARELHDVLAHELSALVVTVHAARVAPEPATLDAITEAGERIAGALPTLLEGLGPGVPSGDAAEHLELDTAAVTALVAPVRDAGLPVTVDVVGDASADRPETDVIAARIVTEALTNALRHAGPAPTRVTVRHEPDVVAVEVVDEGVRAGHRQAGEGSGLGIVGMRERAALVGGTVEAGPCGAGWRVAAHLPRREAGLLLEEDADGPGPAPRRTITAPAAP</sequence>
<feature type="transmembrane region" description="Helical" evidence="10">
    <location>
        <begin position="44"/>
        <end position="62"/>
    </location>
</feature>
<name>A0A4R6VSX1_9PSEU</name>
<feature type="transmembrane region" description="Helical" evidence="10">
    <location>
        <begin position="17"/>
        <end position="37"/>
    </location>
</feature>
<dbReference type="GO" id="GO:0000155">
    <property type="term" value="F:phosphorelay sensor kinase activity"/>
    <property type="evidence" value="ECO:0007669"/>
    <property type="project" value="InterPro"/>
</dbReference>